<dbReference type="PROSITE" id="PS51375">
    <property type="entry name" value="PPR"/>
    <property type="match status" value="4"/>
</dbReference>
<protein>
    <recommendedName>
        <fullName evidence="5">Smr domain-containing protein</fullName>
    </recommendedName>
</protein>
<feature type="repeat" description="PPR" evidence="2">
    <location>
        <begin position="157"/>
        <end position="191"/>
    </location>
</feature>
<dbReference type="PANTHER" id="PTHR47447:SF17">
    <property type="entry name" value="OS12G0638900 PROTEIN"/>
    <property type="match status" value="1"/>
</dbReference>
<dbReference type="PANTHER" id="PTHR47447">
    <property type="entry name" value="OS03G0856100 PROTEIN"/>
    <property type="match status" value="1"/>
</dbReference>
<dbReference type="EMBL" id="HBGN01037779">
    <property type="protein sequence ID" value="CAD9355799.1"/>
    <property type="molecule type" value="Transcribed_RNA"/>
</dbReference>
<dbReference type="AlphaFoldDB" id="A0A7S2A2A2"/>
<accession>A0A7S2A2A2</accession>
<dbReference type="Pfam" id="PF13041">
    <property type="entry name" value="PPR_2"/>
    <property type="match status" value="1"/>
</dbReference>
<proteinExistence type="predicted"/>
<evidence type="ECO:0000256" key="1">
    <source>
        <dbReference type="ARBA" id="ARBA00022737"/>
    </source>
</evidence>
<feature type="region of interest" description="Disordered" evidence="3">
    <location>
        <begin position="74"/>
        <end position="98"/>
    </location>
</feature>
<feature type="region of interest" description="Disordered" evidence="3">
    <location>
        <begin position="323"/>
        <end position="343"/>
    </location>
</feature>
<gene>
    <name evidence="4" type="ORF">DBRI1063_LOCUS24189</name>
</gene>
<feature type="repeat" description="PPR" evidence="2">
    <location>
        <begin position="192"/>
        <end position="226"/>
    </location>
</feature>
<dbReference type="NCBIfam" id="TIGR00756">
    <property type="entry name" value="PPR"/>
    <property type="match status" value="4"/>
</dbReference>
<dbReference type="Pfam" id="PF01535">
    <property type="entry name" value="PPR"/>
    <property type="match status" value="4"/>
</dbReference>
<evidence type="ECO:0000256" key="3">
    <source>
        <dbReference type="SAM" id="MobiDB-lite"/>
    </source>
</evidence>
<name>A0A7S2A2A2_9STRA</name>
<feature type="repeat" description="PPR" evidence="2">
    <location>
        <begin position="120"/>
        <end position="154"/>
    </location>
</feature>
<evidence type="ECO:0000313" key="4">
    <source>
        <dbReference type="EMBL" id="CAD9355799.1"/>
    </source>
</evidence>
<dbReference type="InterPro" id="IPR011990">
    <property type="entry name" value="TPR-like_helical_dom_sf"/>
</dbReference>
<evidence type="ECO:0008006" key="5">
    <source>
        <dbReference type="Google" id="ProtNLM"/>
    </source>
</evidence>
<evidence type="ECO:0000256" key="2">
    <source>
        <dbReference type="PROSITE-ProRule" id="PRU00708"/>
    </source>
</evidence>
<reference evidence="4" key="1">
    <citation type="submission" date="2021-01" db="EMBL/GenBank/DDBJ databases">
        <authorList>
            <person name="Corre E."/>
            <person name="Pelletier E."/>
            <person name="Niang G."/>
            <person name="Scheremetjew M."/>
            <person name="Finn R."/>
            <person name="Kale V."/>
            <person name="Holt S."/>
            <person name="Cochrane G."/>
            <person name="Meng A."/>
            <person name="Brown T."/>
            <person name="Cohen L."/>
        </authorList>
    </citation>
    <scope>NUCLEOTIDE SEQUENCE</scope>
    <source>
        <strain evidence="4">Pop2</strain>
    </source>
</reference>
<dbReference type="InterPro" id="IPR002885">
    <property type="entry name" value="PPR_rpt"/>
</dbReference>
<dbReference type="Gene3D" id="1.25.40.10">
    <property type="entry name" value="Tetratricopeptide repeat domain"/>
    <property type="match status" value="2"/>
</dbReference>
<feature type="repeat" description="PPR" evidence="2">
    <location>
        <begin position="20"/>
        <end position="54"/>
    </location>
</feature>
<sequence length="393" mass="43782">MWRKALSLLDEMRQSGIEPTGFTYSAAISACGNGGQWERGLELLYQMRGKGMEINVITYNAAIAALANTAKKRTSTKTTKRISKDVEESSSSNDGDREEELWKHALDLLEQMKKDGVVPDAYSYSAAISACGAEGRWEEALNLIKIMQRGGRRSRPNKIAYTAAISACGRSGEWEHAMELFNDMKKDGLQPDRVSYNALLYSLRVADKADEAYEIWNEMCGRGEDSDDRWSTPDIITLTDVLGTLDPKGKKNKQRIDDIFREAVKRGIVIREDSLDSLWEVDLSGMSFPVARAACRFIFNRGLQAVREGEAVEDVTLITGVGVSHRNAPGGQGRGNDEQDRSSGATALREYIRQILRDDFDPPIYCSVPQYAAGTVVASKEIMQKWIDQQNVE</sequence>
<keyword evidence="1" id="KW-0677">Repeat</keyword>
<dbReference type="PROSITE" id="PS51257">
    <property type="entry name" value="PROKAR_LIPOPROTEIN"/>
    <property type="match status" value="1"/>
</dbReference>
<organism evidence="4">
    <name type="scientific">Ditylum brightwellii</name>
    <dbReference type="NCBI Taxonomy" id="49249"/>
    <lineage>
        <taxon>Eukaryota</taxon>
        <taxon>Sar</taxon>
        <taxon>Stramenopiles</taxon>
        <taxon>Ochrophyta</taxon>
        <taxon>Bacillariophyta</taxon>
        <taxon>Mediophyceae</taxon>
        <taxon>Lithodesmiophycidae</taxon>
        <taxon>Lithodesmiales</taxon>
        <taxon>Lithodesmiaceae</taxon>
        <taxon>Ditylum</taxon>
    </lineage>
</organism>